<feature type="region of interest" description="Disordered" evidence="1">
    <location>
        <begin position="462"/>
        <end position="482"/>
    </location>
</feature>
<dbReference type="VEuPathDB" id="TriTrypDB:ECC02_006406"/>
<name>A0A2V2V177_TRYCR</name>
<dbReference type="VEuPathDB" id="TriTrypDB:TcBrA4_0098410"/>
<feature type="region of interest" description="Disordered" evidence="1">
    <location>
        <begin position="1119"/>
        <end position="1202"/>
    </location>
</feature>
<feature type="compositionally biased region" description="Polar residues" evidence="1">
    <location>
        <begin position="629"/>
        <end position="642"/>
    </location>
</feature>
<dbReference type="EMBL" id="PRFA01000054">
    <property type="protein sequence ID" value="PWU90024.1"/>
    <property type="molecule type" value="Genomic_DNA"/>
</dbReference>
<dbReference type="VEuPathDB" id="TriTrypDB:TcCLB.511001.130"/>
<protein>
    <submittedName>
        <fullName evidence="2">Uncharacterized protein</fullName>
    </submittedName>
</protein>
<feature type="compositionally biased region" description="Basic and acidic residues" evidence="1">
    <location>
        <begin position="1434"/>
        <end position="1446"/>
    </location>
</feature>
<dbReference type="VEuPathDB" id="TriTrypDB:C4B63_54g50"/>
<dbReference type="VEuPathDB" id="TriTrypDB:Tc_MARK_3843"/>
<feature type="region of interest" description="Disordered" evidence="1">
    <location>
        <begin position="612"/>
        <end position="642"/>
    </location>
</feature>
<feature type="region of interest" description="Disordered" evidence="1">
    <location>
        <begin position="1422"/>
        <end position="1447"/>
    </location>
</feature>
<proteinExistence type="predicted"/>
<reference evidence="2 3" key="1">
    <citation type="journal article" date="2018" name="Microb. Genom.">
        <title>Expanding an expanded genome: long-read sequencing of Trypanosoma cruzi.</title>
        <authorList>
            <person name="Berna L."/>
            <person name="Rodriguez M."/>
            <person name="Chiribao M.L."/>
            <person name="Parodi-Talice A."/>
            <person name="Pita S."/>
            <person name="Rijo G."/>
            <person name="Alvarez-Valin F."/>
            <person name="Robello C."/>
        </authorList>
    </citation>
    <scope>NUCLEOTIDE SEQUENCE [LARGE SCALE GENOMIC DNA]</scope>
    <source>
        <strain evidence="2 3">Dm28c</strain>
    </source>
</reference>
<feature type="compositionally biased region" description="Polar residues" evidence="1">
    <location>
        <begin position="317"/>
        <end position="326"/>
    </location>
</feature>
<dbReference type="VEuPathDB" id="TriTrypDB:TCDM_03655"/>
<accession>A0A2V2V177</accession>
<evidence type="ECO:0000313" key="3">
    <source>
        <dbReference type="Proteomes" id="UP000246121"/>
    </source>
</evidence>
<gene>
    <name evidence="2" type="ORF">C4B63_54g50</name>
</gene>
<sequence length="2114" mass="231044">MFVEKVGRGVKNCHLIVLCSDSPIFDLRTLRTIISHAVALASPLPPPLHSDGASVTLLPSTAAEDYDAESCLSNAVFSAIQTNTRRHSFSSTCNGTITPLNTATGGKGGKATKGAKKSAAVAASTSRVASPTEGKSIGANVTGRPRAEWYSVVESRQWGVPVVFIHQLPELDRSEGEGGALTPAGQGAGTSDFCTLLHRALQIIAEDMNAAVSLHEDAPAGLLSLDDTNLSEMQHEALSGEQPHMHAKEIPVVMALQDPRVLPGLLNCRTALTHPIDTRLIVNFVDGRPNELLGTSNHGSSSTRSRTSAAGRRQNPRDISSSTLQKNSKDADGTCVPSDSNNTLDAWIERQQREGMITVMTSPTGAPHACGAICLREIFEEGGEDKRVWVQHCVQKVLPAMHHVIRDITRYGEWVSSKTVYSIPITLTTPRPLTQTQTKEEGFPAMSESAVESSAMLRLRKSQTTAPPSSFSPTTSTRTGGVDEDNFRFSPLSGDFSLSFSATKRLLDGEEEKWSYYVRERKVRGQWTCISAARALATQVTVSLARQQQPRVVCPARDEENCPLLDLMNERNETCAAEKMKENAVASLLLQLRQYASRRTVLSTLDTDIPTDMAAGKGREPNVVAETPGGSQLLENSTAGEKSQSQFNAMATLPMDHTMDRPTHPPSPEEIRWVTRQFIKKGIGAFLFPPEESLRDDPPSMLSPDQLKSAIKMQELLEETLNGHTLNDGEDAMDSQLLHLIEEDFKRAKKEVSCEWSHVWDNIAFPVGLMNLDEKLRRSLERSLTTRERTHILQQVYLLQLTMQSCMTGTAAPTNTAVLPNHGNCNLLTHSSIPKDEAVGFNLRSVEECMTMAVAIRRLYEFQSRFGFHICRLIRCFIPDTLETLGGNVTATYSRHAENLHPTNRVRAMMLGGVPIPRKRQLRLVWCYYVSGIPSVDALNELHESQRVTTSSYPETSSAAPVGITTSNTTSTSFGGVIGDLLRQKLLQSLQESTQLLSLPAENKVKVKSVCCSEGELHTTLEGRHILYPCENSIVEVVTTDRSRICRYVKSSELTCTLQYCIPPSPQLTTNTGGADPAAAFPSSLPSTLRKRPRDASAHFTTTFDDGVVFTCTPQWTTRAEHEGPGGAGEGENIANASSASLKSGVSRRSKAMSKVGRRSANVSVVLAGGGQPSGRRGPLLGRQRRRSREDGEAFAAASERSARTDHLPRIFPVAQDGSVCLWTAGPENIPGNEAANGSVSATPKAEFGTIPNLAITVAANGVTVHCAEQEGILWFTQHESSNSLTPELLRCMHVYDANATWHETMEVEVRRAVLEEVGAVCRYFHSGVTQMIYPDGAVVTRYPMPTSNLGGAHDFCETLVTATGACYVRQFRGGFFDPFLNAKRNNLKMHVAYDRGNHCRVVSRADGVIIAFYYFHRNSHESRKSQGGGGRNMNREKGTKEHHSEEEVDAYDNYDCDACVWGNFKHPAFDTNVIARVTLHADSTCITTFSSRATQETWENPPRPLKTLLEHVSLVGRACSGTVQYCVEAPSLPRVFVCAPMYSDNWSFSEEQQGVSIPGIFDADSSLGAPNNSFLSKCSSAWAADVHPSSLLASPVPLPASGVKERFSPVSPRCKPYDSFYIVFGDGSVLRRRVLYRGVRGTVTSFLETLFARSTSTSIRVIHESGLAIVEPFEAQRHNMEAVASLAIGEGLAMFDIALGGLRLVDHQHHLTEVHGLYSPGPVSAGIKSATLEFLLRQLVLPKYTPHTVTKARQEEMRQDEKVADAESRANRAKGICPPLATRLRELAEGFVIEHNLLRTDILNTATRQWEGGNLETINKKSMQEVTSGASWGKLTTQVGKSGSAALKALESPAVPAAITRTVGVLPILFSEFENDVVVQYIHQHDVENYMHAKESEPIPVFLSHSTAAGEPGVQQLTFFRAEANSGTADAPIAREPTSRFFLMSRSFSGRLCSSSGSPIGQGGAVGTGSLLSEAVQRQEKLSFFLGRRLVFPTTQWLPPAMQPPRRFLKPLFDPEVNDKRAGITVLAGESVGNNGGIDGSPSSYEKLRILFKFSDVAPKTQRAVLASEILRHEQLSSMMTHQKAINALAPKIPYEAINEQRRLREKYVAAAT</sequence>
<dbReference type="VEuPathDB" id="TriTrypDB:TCSYLVIO_005096"/>
<dbReference type="VEuPathDB" id="TriTrypDB:TcG_03861"/>
<evidence type="ECO:0000256" key="1">
    <source>
        <dbReference type="SAM" id="MobiDB-lite"/>
    </source>
</evidence>
<feature type="compositionally biased region" description="Basic residues" evidence="1">
    <location>
        <begin position="1146"/>
        <end position="1158"/>
    </location>
</feature>
<dbReference type="OrthoDB" id="246043at2759"/>
<dbReference type="VEuPathDB" id="TriTrypDB:BCY84_19617"/>
<organism evidence="2 3">
    <name type="scientific">Trypanosoma cruzi</name>
    <dbReference type="NCBI Taxonomy" id="5693"/>
    <lineage>
        <taxon>Eukaryota</taxon>
        <taxon>Discoba</taxon>
        <taxon>Euglenozoa</taxon>
        <taxon>Kinetoplastea</taxon>
        <taxon>Metakinetoplastina</taxon>
        <taxon>Trypanosomatida</taxon>
        <taxon>Trypanosomatidae</taxon>
        <taxon>Trypanosoma</taxon>
        <taxon>Schizotrypanum</taxon>
    </lineage>
</organism>
<dbReference type="VEuPathDB" id="TriTrypDB:TcCL_ESM01171"/>
<feature type="region of interest" description="Disordered" evidence="1">
    <location>
        <begin position="1072"/>
        <end position="1096"/>
    </location>
</feature>
<dbReference type="Proteomes" id="UP000246121">
    <property type="component" value="Unassembled WGS sequence"/>
</dbReference>
<evidence type="ECO:0000313" key="2">
    <source>
        <dbReference type="EMBL" id="PWU90024.1"/>
    </source>
</evidence>
<dbReference type="VEuPathDB" id="TriTrypDB:C3747_62g170"/>
<dbReference type="VEuPathDB" id="TriTrypDB:TcCLB.506957.80"/>
<feature type="region of interest" description="Disordered" evidence="1">
    <location>
        <begin position="292"/>
        <end position="341"/>
    </location>
</feature>
<feature type="compositionally biased region" description="Low complexity" evidence="1">
    <location>
        <begin position="299"/>
        <end position="313"/>
    </location>
</feature>
<comment type="caution">
    <text evidence="2">The sequence shown here is derived from an EMBL/GenBank/DDBJ whole genome shotgun (WGS) entry which is preliminary data.</text>
</comment>
<feature type="compositionally biased region" description="Low complexity" evidence="1">
    <location>
        <begin position="462"/>
        <end position="479"/>
    </location>
</feature>